<name>A0A495WZD5_9PSEU</name>
<keyword evidence="2" id="KW-1185">Reference proteome</keyword>
<dbReference type="RefSeq" id="WP_246029503.1">
    <property type="nucleotide sequence ID" value="NZ_JBIUBA010000032.1"/>
</dbReference>
<organism evidence="1 2">
    <name type="scientific">Saccharothrix variisporea</name>
    <dbReference type="NCBI Taxonomy" id="543527"/>
    <lineage>
        <taxon>Bacteria</taxon>
        <taxon>Bacillati</taxon>
        <taxon>Actinomycetota</taxon>
        <taxon>Actinomycetes</taxon>
        <taxon>Pseudonocardiales</taxon>
        <taxon>Pseudonocardiaceae</taxon>
        <taxon>Saccharothrix</taxon>
    </lineage>
</organism>
<protein>
    <submittedName>
        <fullName evidence="1">Uncharacterized protein</fullName>
    </submittedName>
</protein>
<gene>
    <name evidence="1" type="ORF">DFJ66_0175</name>
</gene>
<dbReference type="EMBL" id="RBXR01000001">
    <property type="protein sequence ID" value="RKT67007.1"/>
    <property type="molecule type" value="Genomic_DNA"/>
</dbReference>
<accession>A0A495WZD5</accession>
<proteinExistence type="predicted"/>
<evidence type="ECO:0000313" key="1">
    <source>
        <dbReference type="EMBL" id="RKT67007.1"/>
    </source>
</evidence>
<evidence type="ECO:0000313" key="2">
    <source>
        <dbReference type="Proteomes" id="UP000272729"/>
    </source>
</evidence>
<reference evidence="1 2" key="1">
    <citation type="submission" date="2018-10" db="EMBL/GenBank/DDBJ databases">
        <title>Sequencing the genomes of 1000 actinobacteria strains.</title>
        <authorList>
            <person name="Klenk H.-P."/>
        </authorList>
    </citation>
    <scope>NUCLEOTIDE SEQUENCE [LARGE SCALE GENOMIC DNA]</scope>
    <source>
        <strain evidence="1 2">DSM 43911</strain>
    </source>
</reference>
<dbReference type="AlphaFoldDB" id="A0A495WZD5"/>
<sequence>MPGVNGVPEGVEGVAMPTVVVRAAGVGAVVLRPGESLVFGRAPFVGQPAPGRVTLTLPDCAPHVSRLVGELVVGTDTVALHWLGAGEAQLSSLFDAPGGARRVILARSMSALLDRGENQLVLLLGRQGPLGFTDLVVNIDVSASETTSQLGAAEGEVTGKGPSLPRGSRDWYVALALCEPWLAGKDDYPRPPSNKEIYERVLHWHGYAWNLHRPQRVDDAIRAISAVAFGPADDPYATPHEGRLQNVRFAVARRAAEMRLVTAADLTEVERAARNRKLPPPAPGTHGP</sequence>
<dbReference type="Proteomes" id="UP000272729">
    <property type="component" value="Unassembled WGS sequence"/>
</dbReference>
<comment type="caution">
    <text evidence="1">The sequence shown here is derived from an EMBL/GenBank/DDBJ whole genome shotgun (WGS) entry which is preliminary data.</text>
</comment>